<evidence type="ECO:0000313" key="3">
    <source>
        <dbReference type="Proteomes" id="UP001440984"/>
    </source>
</evidence>
<gene>
    <name evidence="2" type="ORF">ABJI51_30700</name>
</gene>
<evidence type="ECO:0000256" key="1">
    <source>
        <dbReference type="SAM" id="Phobius"/>
    </source>
</evidence>
<feature type="transmembrane region" description="Helical" evidence="1">
    <location>
        <begin position="98"/>
        <end position="117"/>
    </location>
</feature>
<accession>A0ABV0LNG4</accession>
<name>A0ABV0LNG4_9PSEU</name>
<feature type="transmembrane region" description="Helical" evidence="1">
    <location>
        <begin position="71"/>
        <end position="92"/>
    </location>
</feature>
<dbReference type="RefSeq" id="WP_348954532.1">
    <property type="nucleotide sequence ID" value="NZ_JBDZYD010000012.1"/>
</dbReference>
<dbReference type="EMBL" id="JBDZYD010000012">
    <property type="protein sequence ID" value="MEQ0563469.1"/>
    <property type="molecule type" value="Genomic_DNA"/>
</dbReference>
<dbReference type="Proteomes" id="UP001440984">
    <property type="component" value="Unassembled WGS sequence"/>
</dbReference>
<keyword evidence="3" id="KW-1185">Reference proteome</keyword>
<proteinExistence type="predicted"/>
<reference evidence="2 3" key="1">
    <citation type="submission" date="2024-05" db="EMBL/GenBank/DDBJ databases">
        <authorList>
            <person name="Zhao H."/>
            <person name="Xu Y."/>
            <person name="Lin S."/>
            <person name="Spain J.C."/>
            <person name="Zhou N.-Y."/>
        </authorList>
    </citation>
    <scope>NUCLEOTIDE SEQUENCE [LARGE SCALE GENOMIC DNA]</scope>
    <source>
        <strain evidence="2 3">NEAU-NG30</strain>
    </source>
</reference>
<feature type="transmembrane region" description="Helical" evidence="1">
    <location>
        <begin position="38"/>
        <end position="59"/>
    </location>
</feature>
<keyword evidence="1" id="KW-1133">Transmembrane helix</keyword>
<comment type="caution">
    <text evidence="2">The sequence shown here is derived from an EMBL/GenBank/DDBJ whole genome shotgun (WGS) entry which is preliminary data.</text>
</comment>
<feature type="transmembrane region" description="Helical" evidence="1">
    <location>
        <begin position="129"/>
        <end position="149"/>
    </location>
</feature>
<sequence length="215" mass="23639">MTLVRPGLRGHRTFAVLTAAAFAAAAAVWFGMPHTKAIPNVAVLLLKLVPFVLAVEAIAHLSLSATTRRRVAVAAIPVCFLVYFAYFVPKIFFGEGVYYLVLTLTPFLILALVLAFRLGGGAGGTARRLGYAMLLLQLSGIEDLAFLTVNHHTDPQWTPMPQVWSWADHMSVFFGRPLSKYEAFGFIAVHVVLAVAVLTLPDRLWQRLVPRRAAR</sequence>
<protein>
    <submittedName>
        <fullName evidence="2">Uncharacterized protein</fullName>
    </submittedName>
</protein>
<feature type="transmembrane region" description="Helical" evidence="1">
    <location>
        <begin position="12"/>
        <end position="32"/>
    </location>
</feature>
<keyword evidence="1" id="KW-0812">Transmembrane</keyword>
<keyword evidence="1" id="KW-0472">Membrane</keyword>
<feature type="transmembrane region" description="Helical" evidence="1">
    <location>
        <begin position="183"/>
        <end position="205"/>
    </location>
</feature>
<evidence type="ECO:0000313" key="2">
    <source>
        <dbReference type="EMBL" id="MEQ0563469.1"/>
    </source>
</evidence>
<organism evidence="2 3">
    <name type="scientific">Amycolatopsis melonis</name>
    <dbReference type="NCBI Taxonomy" id="3156488"/>
    <lineage>
        <taxon>Bacteria</taxon>
        <taxon>Bacillati</taxon>
        <taxon>Actinomycetota</taxon>
        <taxon>Actinomycetes</taxon>
        <taxon>Pseudonocardiales</taxon>
        <taxon>Pseudonocardiaceae</taxon>
        <taxon>Amycolatopsis</taxon>
    </lineage>
</organism>